<dbReference type="PANTHER" id="PTHR30349">
    <property type="entry name" value="PHAGE INTEGRASE-RELATED"/>
    <property type="match status" value="1"/>
</dbReference>
<gene>
    <name evidence="5" type="ORF">AVDCRST_MAG81-25</name>
</gene>
<dbReference type="Pfam" id="PF00589">
    <property type="entry name" value="Phage_integrase"/>
    <property type="match status" value="1"/>
</dbReference>
<evidence type="ECO:0000259" key="4">
    <source>
        <dbReference type="PROSITE" id="PS51898"/>
    </source>
</evidence>
<dbReference type="CDD" id="cd00397">
    <property type="entry name" value="DNA_BRE_C"/>
    <property type="match status" value="1"/>
</dbReference>
<evidence type="ECO:0000256" key="3">
    <source>
        <dbReference type="ARBA" id="ARBA00023172"/>
    </source>
</evidence>
<feature type="domain" description="Tyr recombinase" evidence="4">
    <location>
        <begin position="84"/>
        <end position="268"/>
    </location>
</feature>
<dbReference type="GO" id="GO:0003677">
    <property type="term" value="F:DNA binding"/>
    <property type="evidence" value="ECO:0007669"/>
    <property type="project" value="UniProtKB-KW"/>
</dbReference>
<dbReference type="PROSITE" id="PS51898">
    <property type="entry name" value="TYR_RECOMBINASE"/>
    <property type="match status" value="1"/>
</dbReference>
<name>A0A6J4UMH3_9CYAN</name>
<dbReference type="InterPro" id="IPR011010">
    <property type="entry name" value="DNA_brk_join_enz"/>
</dbReference>
<dbReference type="GO" id="GO:0015074">
    <property type="term" value="P:DNA integration"/>
    <property type="evidence" value="ECO:0007669"/>
    <property type="project" value="InterPro"/>
</dbReference>
<comment type="similarity">
    <text evidence="1">Belongs to the 'phage' integrase family.</text>
</comment>
<protein>
    <recommendedName>
        <fullName evidence="4">Tyr recombinase domain-containing protein</fullName>
    </recommendedName>
</protein>
<dbReference type="InterPro" id="IPR013762">
    <property type="entry name" value="Integrase-like_cat_sf"/>
</dbReference>
<sequence length="278" mass="30622">MDIIASLLTSGRCDALTLDWSQLQYQHTAAVRAVLVEQFAPSTVNQMLCALRRVLKEAKKLKLMSAIDYAEAVDIESVRGSKELRGRALNNSEIGALMKVCRNDSSKIGVRDAALLAILLGSGLRRSEVVSLDLRDFDPNTGALKVRGGKGDKDRTVYLPSSGRRVVADWLKVRGVKAGPLLYPISKGNRLMSRRLTDQAVLYILQKRAKEGEVDSFSPHDCRRTFISNLLEAGADLVTVSQLAGHASPLTTSKYDRRGEVAKQKAVELLQIPYEQED</sequence>
<proteinExistence type="inferred from homology"/>
<reference evidence="5" key="1">
    <citation type="submission" date="2020-02" db="EMBL/GenBank/DDBJ databases">
        <authorList>
            <person name="Meier V. D."/>
        </authorList>
    </citation>
    <scope>NUCLEOTIDE SEQUENCE</scope>
    <source>
        <strain evidence="5">AVDCRST_MAG81</strain>
    </source>
</reference>
<organism evidence="5">
    <name type="scientific">uncultured Synechococcales cyanobacterium</name>
    <dbReference type="NCBI Taxonomy" id="1936017"/>
    <lineage>
        <taxon>Bacteria</taxon>
        <taxon>Bacillati</taxon>
        <taxon>Cyanobacteriota</taxon>
        <taxon>Cyanophyceae</taxon>
        <taxon>Synechococcales</taxon>
        <taxon>environmental samples</taxon>
    </lineage>
</organism>
<evidence type="ECO:0000256" key="2">
    <source>
        <dbReference type="ARBA" id="ARBA00023125"/>
    </source>
</evidence>
<evidence type="ECO:0000256" key="1">
    <source>
        <dbReference type="ARBA" id="ARBA00008857"/>
    </source>
</evidence>
<dbReference type="PANTHER" id="PTHR30349:SF41">
    <property type="entry name" value="INTEGRASE_RECOMBINASE PROTEIN MJ0367-RELATED"/>
    <property type="match status" value="1"/>
</dbReference>
<dbReference type="InterPro" id="IPR050090">
    <property type="entry name" value="Tyrosine_recombinase_XerCD"/>
</dbReference>
<dbReference type="AlphaFoldDB" id="A0A6J4UMH3"/>
<accession>A0A6J4UMH3</accession>
<keyword evidence="2" id="KW-0238">DNA-binding</keyword>
<dbReference type="GO" id="GO:0006310">
    <property type="term" value="P:DNA recombination"/>
    <property type="evidence" value="ECO:0007669"/>
    <property type="project" value="UniProtKB-KW"/>
</dbReference>
<keyword evidence="3" id="KW-0233">DNA recombination</keyword>
<dbReference type="Gene3D" id="1.10.443.10">
    <property type="entry name" value="Intergrase catalytic core"/>
    <property type="match status" value="1"/>
</dbReference>
<dbReference type="InterPro" id="IPR002104">
    <property type="entry name" value="Integrase_catalytic"/>
</dbReference>
<dbReference type="SUPFAM" id="SSF56349">
    <property type="entry name" value="DNA breaking-rejoining enzymes"/>
    <property type="match status" value="1"/>
</dbReference>
<evidence type="ECO:0000313" key="5">
    <source>
        <dbReference type="EMBL" id="CAA9553321.1"/>
    </source>
</evidence>
<dbReference type="EMBL" id="CADCWO010000003">
    <property type="protein sequence ID" value="CAA9553321.1"/>
    <property type="molecule type" value="Genomic_DNA"/>
</dbReference>